<dbReference type="AlphaFoldDB" id="A0A1G6VVG7"/>
<evidence type="ECO:0000256" key="1">
    <source>
        <dbReference type="SAM" id="MobiDB-lite"/>
    </source>
</evidence>
<dbReference type="Proteomes" id="UP000199501">
    <property type="component" value="Unassembled WGS sequence"/>
</dbReference>
<gene>
    <name evidence="2" type="ORF">SAMN05216174_113124</name>
</gene>
<keyword evidence="3" id="KW-1185">Reference proteome</keyword>
<sequence length="128" mass="13570">MPTTIDSSAAGPRALPMAAEKFESVVAVGAEPEPGAPTRHAREFEGPPANLHAPRAGVAAHSACWATATGLREGKLAETTLQRWQKIHALLEAGVGLLDCSRRLGLALNTVKRHARAATPQRIQRVPE</sequence>
<feature type="region of interest" description="Disordered" evidence="1">
    <location>
        <begin position="31"/>
        <end position="53"/>
    </location>
</feature>
<dbReference type="EMBL" id="FMZZ01000013">
    <property type="protein sequence ID" value="SDD57680.1"/>
    <property type="molecule type" value="Genomic_DNA"/>
</dbReference>
<name>A0A1G6VVG7_9PSEU</name>
<accession>A0A1G6VVG7</accession>
<evidence type="ECO:0000313" key="3">
    <source>
        <dbReference type="Proteomes" id="UP000199501"/>
    </source>
</evidence>
<organism evidence="2 3">
    <name type="scientific">Actinokineospora iranica</name>
    <dbReference type="NCBI Taxonomy" id="1271860"/>
    <lineage>
        <taxon>Bacteria</taxon>
        <taxon>Bacillati</taxon>
        <taxon>Actinomycetota</taxon>
        <taxon>Actinomycetes</taxon>
        <taxon>Pseudonocardiales</taxon>
        <taxon>Pseudonocardiaceae</taxon>
        <taxon>Actinokineospora</taxon>
    </lineage>
</organism>
<dbReference type="OrthoDB" id="3238779at2"/>
<dbReference type="RefSeq" id="WP_091454991.1">
    <property type="nucleotide sequence ID" value="NZ_FMZZ01000013.1"/>
</dbReference>
<evidence type="ECO:0000313" key="2">
    <source>
        <dbReference type="EMBL" id="SDD57680.1"/>
    </source>
</evidence>
<reference evidence="3" key="1">
    <citation type="submission" date="2016-10" db="EMBL/GenBank/DDBJ databases">
        <authorList>
            <person name="Varghese N."/>
            <person name="Submissions S."/>
        </authorList>
    </citation>
    <scope>NUCLEOTIDE SEQUENCE [LARGE SCALE GENOMIC DNA]</scope>
    <source>
        <strain evidence="3">IBRC-M 10403</strain>
    </source>
</reference>
<protein>
    <recommendedName>
        <fullName evidence="4">Homeodomain-like domain-containing protein</fullName>
    </recommendedName>
</protein>
<proteinExistence type="predicted"/>
<dbReference type="STRING" id="1271860.SAMN05216174_113124"/>
<evidence type="ECO:0008006" key="4">
    <source>
        <dbReference type="Google" id="ProtNLM"/>
    </source>
</evidence>